<name>A0A211YSI5_9PROT</name>
<evidence type="ECO:0000313" key="3">
    <source>
        <dbReference type="Proteomes" id="UP000196655"/>
    </source>
</evidence>
<dbReference type="InterPro" id="IPR016181">
    <property type="entry name" value="Acyl_CoA_acyltransferase"/>
</dbReference>
<dbReference type="PANTHER" id="PTHR43792:SF1">
    <property type="entry name" value="N-ACETYLTRANSFERASE DOMAIN-CONTAINING PROTEIN"/>
    <property type="match status" value="1"/>
</dbReference>
<accession>A0A211YSI5</accession>
<dbReference type="InterPro" id="IPR051531">
    <property type="entry name" value="N-acetyltransferase"/>
</dbReference>
<dbReference type="Gene3D" id="3.40.630.30">
    <property type="match status" value="1"/>
</dbReference>
<evidence type="ECO:0000313" key="2">
    <source>
        <dbReference type="EMBL" id="OWJ55884.1"/>
    </source>
</evidence>
<keyword evidence="3" id="KW-1185">Reference proteome</keyword>
<dbReference type="PROSITE" id="PS51186">
    <property type="entry name" value="GNAT"/>
    <property type="match status" value="1"/>
</dbReference>
<dbReference type="Proteomes" id="UP000196655">
    <property type="component" value="Unassembled WGS sequence"/>
</dbReference>
<sequence length="176" mass="19265">MILATPRLRLRPWRVQDRDAFAALTADPEVMRDLGGPLDRAGSDAKLDRYIVGYHRQGFCRWAVTDLSGAVLGYAGLMRSGPEHAAGPHVDIGWRLARHAWGQGYATEAAAAALRDGFGRLGFSEILAYTAPDNLRSQAVMARLGLRREPARDFTSIIDGTPWHGLVWVARAADEG</sequence>
<dbReference type="OrthoDB" id="6293260at2"/>
<dbReference type="GO" id="GO:0016747">
    <property type="term" value="F:acyltransferase activity, transferring groups other than amino-acyl groups"/>
    <property type="evidence" value="ECO:0007669"/>
    <property type="project" value="InterPro"/>
</dbReference>
<organism evidence="2 3">
    <name type="scientific">Inquilinus limosus</name>
    <dbReference type="NCBI Taxonomy" id="171674"/>
    <lineage>
        <taxon>Bacteria</taxon>
        <taxon>Pseudomonadati</taxon>
        <taxon>Pseudomonadota</taxon>
        <taxon>Alphaproteobacteria</taxon>
        <taxon>Rhodospirillales</taxon>
        <taxon>Rhodospirillaceae</taxon>
        <taxon>Inquilinus</taxon>
    </lineage>
</organism>
<protein>
    <recommendedName>
        <fullName evidence="1">N-acetyltransferase domain-containing protein</fullName>
    </recommendedName>
</protein>
<dbReference type="AlphaFoldDB" id="A0A211YSI5"/>
<gene>
    <name evidence="2" type="ORF">BWR60_35735</name>
</gene>
<dbReference type="Pfam" id="PF13302">
    <property type="entry name" value="Acetyltransf_3"/>
    <property type="match status" value="1"/>
</dbReference>
<dbReference type="PANTHER" id="PTHR43792">
    <property type="entry name" value="GNAT FAMILY, PUTATIVE (AFU_ORTHOLOGUE AFUA_3G00765)-RELATED-RELATED"/>
    <property type="match status" value="1"/>
</dbReference>
<dbReference type="InterPro" id="IPR000182">
    <property type="entry name" value="GNAT_dom"/>
</dbReference>
<dbReference type="STRING" id="1122125.GCA_000423185_02228"/>
<reference evidence="3" key="1">
    <citation type="submission" date="2017-05" db="EMBL/GenBank/DDBJ databases">
        <authorList>
            <person name="Macchi M."/>
            <person name="Festa S."/>
            <person name="Coppotelli B.M."/>
            <person name="Morelli I.S."/>
        </authorList>
    </citation>
    <scope>NUCLEOTIDE SEQUENCE [LARGE SCALE GENOMIC DNA]</scope>
    <source>
        <strain evidence="3">I</strain>
    </source>
</reference>
<proteinExistence type="predicted"/>
<dbReference type="SUPFAM" id="SSF55729">
    <property type="entry name" value="Acyl-CoA N-acyltransferases (Nat)"/>
    <property type="match status" value="1"/>
</dbReference>
<dbReference type="RefSeq" id="WP_088158077.1">
    <property type="nucleotide sequence ID" value="NZ_NHON01000195.1"/>
</dbReference>
<evidence type="ECO:0000259" key="1">
    <source>
        <dbReference type="PROSITE" id="PS51186"/>
    </source>
</evidence>
<comment type="caution">
    <text evidence="2">The sequence shown here is derived from an EMBL/GenBank/DDBJ whole genome shotgun (WGS) entry which is preliminary data.</text>
</comment>
<dbReference type="EMBL" id="NHON01000195">
    <property type="protein sequence ID" value="OWJ55884.1"/>
    <property type="molecule type" value="Genomic_DNA"/>
</dbReference>
<feature type="domain" description="N-acetyltransferase" evidence="1">
    <location>
        <begin position="8"/>
        <end position="173"/>
    </location>
</feature>